<feature type="transmembrane region" description="Helical" evidence="7">
    <location>
        <begin position="523"/>
        <end position="543"/>
    </location>
</feature>
<feature type="region of interest" description="Disordered" evidence="6">
    <location>
        <begin position="218"/>
        <end position="241"/>
    </location>
</feature>
<proteinExistence type="inferred from homology"/>
<dbReference type="EMBL" id="CABIJS010000222">
    <property type="protein sequence ID" value="VUZ47227.1"/>
    <property type="molecule type" value="Genomic_DNA"/>
</dbReference>
<dbReference type="Proteomes" id="UP000321570">
    <property type="component" value="Unassembled WGS sequence"/>
</dbReference>
<feature type="compositionally biased region" description="Basic and acidic residues" evidence="6">
    <location>
        <begin position="224"/>
        <end position="240"/>
    </location>
</feature>
<comment type="subcellular location">
    <subcellularLocation>
        <location evidence="1">Membrane</location>
    </subcellularLocation>
</comment>
<dbReference type="GO" id="GO:0016020">
    <property type="term" value="C:membrane"/>
    <property type="evidence" value="ECO:0007669"/>
    <property type="project" value="UniProtKB-SubCell"/>
</dbReference>
<reference evidence="8 9" key="1">
    <citation type="submission" date="2019-07" db="EMBL/GenBank/DDBJ databases">
        <authorList>
            <person name="Jastrzebski P J."/>
            <person name="Paukszto L."/>
            <person name="Jastrzebski P J."/>
        </authorList>
    </citation>
    <scope>NUCLEOTIDE SEQUENCE [LARGE SCALE GENOMIC DNA]</scope>
    <source>
        <strain evidence="8 9">WMS-il1</strain>
    </source>
</reference>
<evidence type="ECO:0000256" key="3">
    <source>
        <dbReference type="ARBA" id="ARBA00022692"/>
    </source>
</evidence>
<dbReference type="Pfam" id="PF14778">
    <property type="entry name" value="ODR4-like"/>
    <property type="match status" value="1"/>
</dbReference>
<dbReference type="GO" id="GO:0012505">
    <property type="term" value="C:endomembrane system"/>
    <property type="evidence" value="ECO:0007669"/>
    <property type="project" value="TreeGrafter"/>
</dbReference>
<evidence type="ECO:0000256" key="6">
    <source>
        <dbReference type="SAM" id="MobiDB-lite"/>
    </source>
</evidence>
<evidence type="ECO:0000313" key="8">
    <source>
        <dbReference type="EMBL" id="VUZ47227.1"/>
    </source>
</evidence>
<organism evidence="8 9">
    <name type="scientific">Hymenolepis diminuta</name>
    <name type="common">Rat tapeworm</name>
    <dbReference type="NCBI Taxonomy" id="6216"/>
    <lineage>
        <taxon>Eukaryota</taxon>
        <taxon>Metazoa</taxon>
        <taxon>Spiralia</taxon>
        <taxon>Lophotrochozoa</taxon>
        <taxon>Platyhelminthes</taxon>
        <taxon>Cestoda</taxon>
        <taxon>Eucestoda</taxon>
        <taxon>Cyclophyllidea</taxon>
        <taxon>Hymenolepididae</taxon>
        <taxon>Hymenolepis</taxon>
    </lineage>
</organism>
<evidence type="ECO:0000256" key="1">
    <source>
        <dbReference type="ARBA" id="ARBA00004370"/>
    </source>
</evidence>
<keyword evidence="5 7" id="KW-0472">Membrane</keyword>
<keyword evidence="3 7" id="KW-0812">Transmembrane</keyword>
<dbReference type="GO" id="GO:0008104">
    <property type="term" value="P:intracellular protein localization"/>
    <property type="evidence" value="ECO:0007669"/>
    <property type="project" value="TreeGrafter"/>
</dbReference>
<keyword evidence="9" id="KW-1185">Reference proteome</keyword>
<evidence type="ECO:0000256" key="5">
    <source>
        <dbReference type="ARBA" id="ARBA00023136"/>
    </source>
</evidence>
<feature type="region of interest" description="Disordered" evidence="6">
    <location>
        <begin position="415"/>
        <end position="442"/>
    </location>
</feature>
<dbReference type="PANTHER" id="PTHR33966">
    <property type="entry name" value="PROTEIN ODR-4 HOMOLOG"/>
    <property type="match status" value="1"/>
</dbReference>
<protein>
    <recommendedName>
        <fullName evidence="10">Protein odr-4 homolog</fullName>
    </recommendedName>
</protein>
<sequence length="548" mass="60992">MIKTLSIEQKFYDRCLSQKPTGHGLIISGSAKEDECVFLLLISTAKDYTDLNTINTLDLRHECQKVCRMLPAGSRVSGVYYCGPLNLSKSGAKVKEILYTLHQGEKNPMVDKFVPLTDRDKVFLHVDPFTKVLTAKAIGFDHPKDFLRPIDVKVRPVMDRWRAIKTHINLILDTYLPAERQKETIFAELQEAVSPFLETITSKTRILLNGDLKEDSDPVFSKNAAEKPARHSKRRQEVRGVESPFTDNLSSSWDSTNFTLFSSDFPSWRRTNSSSSIDSGHVSDAFATPVETTPSRPEGYKNLAIHGRIPGLAFLPIDGTTVKDALKAFRRDLVQSILQRLELLTEELQISGGEVDCARILLPSRVLIRIPACPACPLSDYKFISETPDDVIRRVALFFRPLGSATPPALLRANTPSGHNSPLGTPADSGECSSDSEFNAEDECEDKDIEEEVAKMTMDGDNVEDVEPVFDAACLDTQLERTFDSALSISFNPFSVEEEISQLELLTDIQEMAQTVKQSRGKILLVGSAFAVVILSIFIAIYMELLPL</sequence>
<evidence type="ECO:0000256" key="4">
    <source>
        <dbReference type="ARBA" id="ARBA00022989"/>
    </source>
</evidence>
<evidence type="ECO:0000256" key="2">
    <source>
        <dbReference type="ARBA" id="ARBA00010131"/>
    </source>
</evidence>
<evidence type="ECO:0000256" key="7">
    <source>
        <dbReference type="SAM" id="Phobius"/>
    </source>
</evidence>
<gene>
    <name evidence="8" type="ORF">WMSIL1_LOCUS6587</name>
</gene>
<name>A0A564YIT8_HYMDI</name>
<comment type="similarity">
    <text evidence="2">Belongs to the ODR-4 family.</text>
</comment>
<keyword evidence="4 7" id="KW-1133">Transmembrane helix</keyword>
<dbReference type="InterPro" id="IPR029454">
    <property type="entry name" value="ODR-4-like"/>
</dbReference>
<evidence type="ECO:0008006" key="10">
    <source>
        <dbReference type="Google" id="ProtNLM"/>
    </source>
</evidence>
<dbReference type="AlphaFoldDB" id="A0A564YIT8"/>
<accession>A0A564YIT8</accession>
<dbReference type="PANTHER" id="PTHR33966:SF1">
    <property type="entry name" value="PROTEIN ODR-4 HOMOLOG"/>
    <property type="match status" value="1"/>
</dbReference>
<evidence type="ECO:0000313" key="9">
    <source>
        <dbReference type="Proteomes" id="UP000321570"/>
    </source>
</evidence>